<reference evidence="4" key="1">
    <citation type="submission" date="2017-06" db="EMBL/GenBank/DDBJ databases">
        <title>Genome analysis of Fimbriiglobus ruber SP5, the first member of the order Planctomycetales with confirmed chitinolytic capability.</title>
        <authorList>
            <person name="Ravin N.V."/>
            <person name="Rakitin A.L."/>
            <person name="Ivanova A.A."/>
            <person name="Beletsky A.V."/>
            <person name="Kulichevskaya I.S."/>
            <person name="Mardanov A.V."/>
            <person name="Dedysh S.N."/>
        </authorList>
    </citation>
    <scope>NUCLEOTIDE SEQUENCE [LARGE SCALE GENOMIC DNA]</scope>
    <source>
        <strain evidence="4">SP5</strain>
    </source>
</reference>
<dbReference type="NCBIfam" id="NF033542">
    <property type="entry name" value="transpos_IS110"/>
    <property type="match status" value="1"/>
</dbReference>
<evidence type="ECO:0000313" key="3">
    <source>
        <dbReference type="EMBL" id="OWK38418.1"/>
    </source>
</evidence>
<name>A0A225DIL7_9BACT</name>
<dbReference type="PANTHER" id="PTHR33055">
    <property type="entry name" value="TRANSPOSASE FOR INSERTION SEQUENCE ELEMENT IS1111A"/>
    <property type="match status" value="1"/>
</dbReference>
<dbReference type="EMBL" id="NIDE01000014">
    <property type="protein sequence ID" value="OWK38418.1"/>
    <property type="molecule type" value="Genomic_DNA"/>
</dbReference>
<accession>A0A225DIL7</accession>
<keyword evidence="4" id="KW-1185">Reference proteome</keyword>
<proteinExistence type="predicted"/>
<dbReference type="GO" id="GO:0004803">
    <property type="term" value="F:transposase activity"/>
    <property type="evidence" value="ECO:0007669"/>
    <property type="project" value="InterPro"/>
</dbReference>
<comment type="caution">
    <text evidence="3">The sequence shown here is derived from an EMBL/GenBank/DDBJ whole genome shotgun (WGS) entry which is preliminary data.</text>
</comment>
<feature type="domain" description="Transposase IS110-like N-terminal" evidence="1">
    <location>
        <begin position="15"/>
        <end position="134"/>
    </location>
</feature>
<dbReference type="InterPro" id="IPR047650">
    <property type="entry name" value="Transpos_IS110"/>
</dbReference>
<dbReference type="GO" id="GO:0006313">
    <property type="term" value="P:DNA transposition"/>
    <property type="evidence" value="ECO:0007669"/>
    <property type="project" value="InterPro"/>
</dbReference>
<dbReference type="Pfam" id="PF02371">
    <property type="entry name" value="Transposase_20"/>
    <property type="match status" value="1"/>
</dbReference>
<dbReference type="Pfam" id="PF01548">
    <property type="entry name" value="DEDD_Tnp_IS110"/>
    <property type="match status" value="1"/>
</dbReference>
<dbReference type="GO" id="GO:0003677">
    <property type="term" value="F:DNA binding"/>
    <property type="evidence" value="ECO:0007669"/>
    <property type="project" value="InterPro"/>
</dbReference>
<dbReference type="PANTHER" id="PTHR33055:SF13">
    <property type="entry name" value="TRANSPOSASE"/>
    <property type="match status" value="1"/>
</dbReference>
<sequence length="428" mass="47519">MCVDAAPDGGDTVREFPAHTPGVRQLVAWLIACGVTTVALEASGAYGQVLFLTLLEAGLDVLMTAPHFTRQIKGRPKTDRRDCQWIQRLHQHGMLPSVFQPDDPTHTLRDYVRQRANLVRLSAHHIQRMQKALALMNLKLTRVVGDVTGVTGLKILRAIAAGERDPNVLAAFRDRRCRHTAADIATALDGRYRPEHVTELRLCLKMWDAYQEAIADLDPSIAAHLREMRRASTLPPLPKQPRVRGRKPHDPKFDVREALYLATGVDLTAIDGIDAIHALTLVSELGSDFTKWPTIQHFTSWLGLCPNGKKTGGKVPSSHTRKGKNRAAAALRLAAWSLMRSTSALGAYLRRQRGRLGSPKAITATAHKLARIVYALLRHGVGYVKETAEAHADEVRRKMEKQFHRRAKELGYEVRKIEPATPAPAVVT</sequence>
<feature type="domain" description="Transposase IS116/IS110/IS902 C-terminal" evidence="2">
    <location>
        <begin position="267"/>
        <end position="348"/>
    </location>
</feature>
<dbReference type="AlphaFoldDB" id="A0A225DIL7"/>
<evidence type="ECO:0000259" key="1">
    <source>
        <dbReference type="Pfam" id="PF01548"/>
    </source>
</evidence>
<dbReference type="InterPro" id="IPR002525">
    <property type="entry name" value="Transp_IS110-like_N"/>
</dbReference>
<dbReference type="InterPro" id="IPR003346">
    <property type="entry name" value="Transposase_20"/>
</dbReference>
<dbReference type="Proteomes" id="UP000214646">
    <property type="component" value="Unassembled WGS sequence"/>
</dbReference>
<protein>
    <submittedName>
        <fullName evidence="3">Mobile element protein</fullName>
    </submittedName>
</protein>
<evidence type="ECO:0000259" key="2">
    <source>
        <dbReference type="Pfam" id="PF02371"/>
    </source>
</evidence>
<evidence type="ECO:0000313" key="4">
    <source>
        <dbReference type="Proteomes" id="UP000214646"/>
    </source>
</evidence>
<gene>
    <name evidence="3" type="ORF">FRUB_07538</name>
</gene>
<organism evidence="3 4">
    <name type="scientific">Fimbriiglobus ruber</name>
    <dbReference type="NCBI Taxonomy" id="1908690"/>
    <lineage>
        <taxon>Bacteria</taxon>
        <taxon>Pseudomonadati</taxon>
        <taxon>Planctomycetota</taxon>
        <taxon>Planctomycetia</taxon>
        <taxon>Gemmatales</taxon>
        <taxon>Gemmataceae</taxon>
        <taxon>Fimbriiglobus</taxon>
    </lineage>
</organism>